<gene>
    <name evidence="2" type="ORF">Hypma_003121</name>
</gene>
<evidence type="ECO:0000313" key="3">
    <source>
        <dbReference type="Proteomes" id="UP000076154"/>
    </source>
</evidence>
<sequence>MGGVSVHRISLFQEFIVSQIVIIAIFSHALWRSPSLSPHYVTPFVLILGIVPNPHSNLATCTMPRSFITFTNAGLNLDNPASIKAHIHGANILYP</sequence>
<feature type="transmembrane region" description="Helical" evidence="1">
    <location>
        <begin position="12"/>
        <end position="31"/>
    </location>
</feature>
<dbReference type="InParanoid" id="A0A369J6I8"/>
<evidence type="ECO:0000256" key="1">
    <source>
        <dbReference type="SAM" id="Phobius"/>
    </source>
</evidence>
<dbReference type="EMBL" id="LUEZ02000129">
    <property type="protein sequence ID" value="RDB16207.1"/>
    <property type="molecule type" value="Genomic_DNA"/>
</dbReference>
<keyword evidence="1" id="KW-1133">Transmembrane helix</keyword>
<proteinExistence type="predicted"/>
<comment type="caution">
    <text evidence="2">The sequence shown here is derived from an EMBL/GenBank/DDBJ whole genome shotgun (WGS) entry which is preliminary data.</text>
</comment>
<organism evidence="2 3">
    <name type="scientific">Hypsizygus marmoreus</name>
    <name type="common">White beech mushroom</name>
    <name type="synonym">Agaricus marmoreus</name>
    <dbReference type="NCBI Taxonomy" id="39966"/>
    <lineage>
        <taxon>Eukaryota</taxon>
        <taxon>Fungi</taxon>
        <taxon>Dikarya</taxon>
        <taxon>Basidiomycota</taxon>
        <taxon>Agaricomycotina</taxon>
        <taxon>Agaricomycetes</taxon>
        <taxon>Agaricomycetidae</taxon>
        <taxon>Agaricales</taxon>
        <taxon>Tricholomatineae</taxon>
        <taxon>Lyophyllaceae</taxon>
        <taxon>Hypsizygus</taxon>
    </lineage>
</organism>
<dbReference type="Proteomes" id="UP000076154">
    <property type="component" value="Unassembled WGS sequence"/>
</dbReference>
<dbReference type="AlphaFoldDB" id="A0A369J6I8"/>
<keyword evidence="3" id="KW-1185">Reference proteome</keyword>
<accession>A0A369J6I8</accession>
<keyword evidence="1" id="KW-0812">Transmembrane</keyword>
<name>A0A369J6I8_HYPMA</name>
<protein>
    <submittedName>
        <fullName evidence="2">Uncharacterized protein</fullName>
    </submittedName>
</protein>
<reference evidence="2" key="1">
    <citation type="submission" date="2018-04" db="EMBL/GenBank/DDBJ databases">
        <title>Whole genome sequencing of Hypsizygus marmoreus.</title>
        <authorList>
            <person name="Choi I.-G."/>
            <person name="Min B."/>
            <person name="Kim J.-G."/>
            <person name="Kim S."/>
            <person name="Oh Y.-L."/>
            <person name="Kong W.-S."/>
            <person name="Park H."/>
            <person name="Jeong J."/>
            <person name="Song E.-S."/>
        </authorList>
    </citation>
    <scope>NUCLEOTIDE SEQUENCE [LARGE SCALE GENOMIC DNA]</scope>
    <source>
        <strain evidence="2">51987-8</strain>
    </source>
</reference>
<keyword evidence="1" id="KW-0472">Membrane</keyword>
<evidence type="ECO:0000313" key="2">
    <source>
        <dbReference type="EMBL" id="RDB16207.1"/>
    </source>
</evidence>